<proteinExistence type="predicted"/>
<evidence type="ECO:0000313" key="2">
    <source>
        <dbReference type="EMBL" id="PLN80033.1"/>
    </source>
</evidence>
<dbReference type="OrthoDB" id="10398481at2759"/>
<keyword evidence="3" id="KW-1185">Reference proteome</keyword>
<dbReference type="EMBL" id="KZ559552">
    <property type="protein sequence ID" value="PLN80033.1"/>
    <property type="molecule type" value="Genomic_DNA"/>
</dbReference>
<dbReference type="AlphaFoldDB" id="A0A2J5HS84"/>
<evidence type="ECO:0000256" key="1">
    <source>
        <dbReference type="SAM" id="MobiDB-lite"/>
    </source>
</evidence>
<protein>
    <submittedName>
        <fullName evidence="2">Uncharacterized protein</fullName>
    </submittedName>
</protein>
<feature type="compositionally biased region" description="Basic residues" evidence="1">
    <location>
        <begin position="18"/>
        <end position="27"/>
    </location>
</feature>
<feature type="region of interest" description="Disordered" evidence="1">
    <location>
        <begin position="14"/>
        <end position="55"/>
    </location>
</feature>
<sequence length="183" mass="20284">MLVLSIPPARIGQTNPYIKKKKRKRKGVGPGQAAKPIHTENQRKQRKNSADQTGSSPRTILVFIRRLACGARCDATCSPRLQPTRTISALEGDPPHSNLLPYNLWGGERLRCNTAVRCRWKKLVGVCLSAWFHATAIPFWFPVQLSVSTPCLFNLAGLDQADPRPSFISFGVDRVPPRSAGRT</sequence>
<organism evidence="2 3">
    <name type="scientific">Aspergillus taichungensis</name>
    <dbReference type="NCBI Taxonomy" id="482145"/>
    <lineage>
        <taxon>Eukaryota</taxon>
        <taxon>Fungi</taxon>
        <taxon>Dikarya</taxon>
        <taxon>Ascomycota</taxon>
        <taxon>Pezizomycotina</taxon>
        <taxon>Eurotiomycetes</taxon>
        <taxon>Eurotiomycetidae</taxon>
        <taxon>Eurotiales</taxon>
        <taxon>Aspergillaceae</taxon>
        <taxon>Aspergillus</taxon>
        <taxon>Aspergillus subgen. Circumdati</taxon>
    </lineage>
</organism>
<reference evidence="3" key="1">
    <citation type="submission" date="2017-12" db="EMBL/GenBank/DDBJ databases">
        <authorList>
            <consortium name="DOE Joint Genome Institute"/>
            <person name="Mondo S.J."/>
            <person name="Kjaerbolling I."/>
            <person name="Vesth T.C."/>
            <person name="Frisvad J.C."/>
            <person name="Nybo J.L."/>
            <person name="Theobald S."/>
            <person name="Kuo A."/>
            <person name="Bowyer P."/>
            <person name="Matsuda Y."/>
            <person name="Lyhne E.K."/>
            <person name="Kogle M.E."/>
            <person name="Clum A."/>
            <person name="Lipzen A."/>
            <person name="Salamov A."/>
            <person name="Ngan C.Y."/>
            <person name="Daum C."/>
            <person name="Chiniquy J."/>
            <person name="Barry K."/>
            <person name="LaButti K."/>
            <person name="Haridas S."/>
            <person name="Simmons B.A."/>
            <person name="Magnuson J.K."/>
            <person name="Mortensen U.H."/>
            <person name="Larsen T.O."/>
            <person name="Grigoriev I.V."/>
            <person name="Baker S.E."/>
            <person name="Andersen M.R."/>
            <person name="Nordberg H.P."/>
            <person name="Cantor M.N."/>
            <person name="Hua S.X."/>
        </authorList>
    </citation>
    <scope>NUCLEOTIDE SEQUENCE [LARGE SCALE GENOMIC DNA]</scope>
    <source>
        <strain evidence="3">IBT 19404</strain>
    </source>
</reference>
<gene>
    <name evidence="2" type="ORF">BDW42DRAFT_186356</name>
</gene>
<evidence type="ECO:0000313" key="3">
    <source>
        <dbReference type="Proteomes" id="UP000235023"/>
    </source>
</evidence>
<dbReference type="Proteomes" id="UP000235023">
    <property type="component" value="Unassembled WGS sequence"/>
</dbReference>
<name>A0A2J5HS84_9EURO</name>
<accession>A0A2J5HS84</accession>